<sequence length="49" mass="5948">MDGDFFSVDLRSLALFLLTLLNKHKYRKYSDFSMILKLFLSIFFTFFKE</sequence>
<dbReference type="EMBL" id="GBXM01012520">
    <property type="protein sequence ID" value="JAH96057.1"/>
    <property type="molecule type" value="Transcribed_RNA"/>
</dbReference>
<evidence type="ECO:0000256" key="1">
    <source>
        <dbReference type="SAM" id="Phobius"/>
    </source>
</evidence>
<evidence type="ECO:0000313" key="2">
    <source>
        <dbReference type="EMBL" id="JAH96057.1"/>
    </source>
</evidence>
<keyword evidence="1" id="KW-1133">Transmembrane helix</keyword>
<reference evidence="2" key="2">
    <citation type="journal article" date="2015" name="Fish Shellfish Immunol.">
        <title>Early steps in the European eel (Anguilla anguilla)-Vibrio vulnificus interaction in the gills: Role of the RtxA13 toxin.</title>
        <authorList>
            <person name="Callol A."/>
            <person name="Pajuelo D."/>
            <person name="Ebbesson L."/>
            <person name="Teles M."/>
            <person name="MacKenzie S."/>
            <person name="Amaro C."/>
        </authorList>
    </citation>
    <scope>NUCLEOTIDE SEQUENCE</scope>
</reference>
<protein>
    <submittedName>
        <fullName evidence="2">Uncharacterized protein</fullName>
    </submittedName>
</protein>
<keyword evidence="1" id="KW-0472">Membrane</keyword>
<organism evidence="2">
    <name type="scientific">Anguilla anguilla</name>
    <name type="common">European freshwater eel</name>
    <name type="synonym">Muraena anguilla</name>
    <dbReference type="NCBI Taxonomy" id="7936"/>
    <lineage>
        <taxon>Eukaryota</taxon>
        <taxon>Metazoa</taxon>
        <taxon>Chordata</taxon>
        <taxon>Craniata</taxon>
        <taxon>Vertebrata</taxon>
        <taxon>Euteleostomi</taxon>
        <taxon>Actinopterygii</taxon>
        <taxon>Neopterygii</taxon>
        <taxon>Teleostei</taxon>
        <taxon>Anguilliformes</taxon>
        <taxon>Anguillidae</taxon>
        <taxon>Anguilla</taxon>
    </lineage>
</organism>
<keyword evidence="1" id="KW-0812">Transmembrane</keyword>
<feature type="transmembrane region" description="Helical" evidence="1">
    <location>
        <begin position="29"/>
        <end position="47"/>
    </location>
</feature>
<dbReference type="AlphaFoldDB" id="A0A0E9WZZ1"/>
<accession>A0A0E9WZZ1</accession>
<reference evidence="2" key="1">
    <citation type="submission" date="2014-11" db="EMBL/GenBank/DDBJ databases">
        <authorList>
            <person name="Amaro Gonzalez C."/>
        </authorList>
    </citation>
    <scope>NUCLEOTIDE SEQUENCE</scope>
</reference>
<proteinExistence type="predicted"/>
<name>A0A0E9WZZ1_ANGAN</name>